<reference evidence="1" key="1">
    <citation type="submission" date="2018-02" db="EMBL/GenBank/DDBJ databases">
        <title>Rhizophora mucronata_Transcriptome.</title>
        <authorList>
            <person name="Meera S.P."/>
            <person name="Sreeshan A."/>
            <person name="Augustine A."/>
        </authorList>
    </citation>
    <scope>NUCLEOTIDE SEQUENCE</scope>
    <source>
        <tissue evidence="1">Leaf</tissue>
    </source>
</reference>
<dbReference type="AlphaFoldDB" id="A0A2P2IKE0"/>
<proteinExistence type="predicted"/>
<accession>A0A2P2IKE0</accession>
<name>A0A2P2IKE0_RHIMU</name>
<protein>
    <submittedName>
        <fullName evidence="1">Uncharacterized protein</fullName>
    </submittedName>
</protein>
<dbReference type="EMBL" id="GGEC01001178">
    <property type="protein sequence ID" value="MBW81661.1"/>
    <property type="molecule type" value="Transcribed_RNA"/>
</dbReference>
<evidence type="ECO:0000313" key="1">
    <source>
        <dbReference type="EMBL" id="MBW81661.1"/>
    </source>
</evidence>
<sequence length="16" mass="2097">MYLEFRFFMLELIQIC</sequence>
<organism evidence="1">
    <name type="scientific">Rhizophora mucronata</name>
    <name type="common">Asiatic mangrove</name>
    <dbReference type="NCBI Taxonomy" id="61149"/>
    <lineage>
        <taxon>Eukaryota</taxon>
        <taxon>Viridiplantae</taxon>
        <taxon>Streptophyta</taxon>
        <taxon>Embryophyta</taxon>
        <taxon>Tracheophyta</taxon>
        <taxon>Spermatophyta</taxon>
        <taxon>Magnoliopsida</taxon>
        <taxon>eudicotyledons</taxon>
        <taxon>Gunneridae</taxon>
        <taxon>Pentapetalae</taxon>
        <taxon>rosids</taxon>
        <taxon>fabids</taxon>
        <taxon>Malpighiales</taxon>
        <taxon>Rhizophoraceae</taxon>
        <taxon>Rhizophora</taxon>
    </lineage>
</organism>